<keyword evidence="2" id="KW-0238">DNA-binding</keyword>
<proteinExistence type="predicted"/>
<dbReference type="GO" id="GO:0005634">
    <property type="term" value="C:nucleus"/>
    <property type="evidence" value="ECO:0007669"/>
    <property type="project" value="UniProtKB-SubCell"/>
</dbReference>
<keyword evidence="5" id="KW-1185">Reference proteome</keyword>
<feature type="DNA-binding region" description="H-T-H motif" evidence="2">
    <location>
        <begin position="23"/>
        <end position="43"/>
    </location>
</feature>
<dbReference type="Pfam" id="PF05225">
    <property type="entry name" value="HTH_psq"/>
    <property type="match status" value="3"/>
</dbReference>
<evidence type="ECO:0000259" key="3">
    <source>
        <dbReference type="PROSITE" id="PS50960"/>
    </source>
</evidence>
<dbReference type="Gene3D" id="1.10.10.60">
    <property type="entry name" value="Homeodomain-like"/>
    <property type="match status" value="3"/>
</dbReference>
<dbReference type="AlphaFoldDB" id="A0A9P0PDZ8"/>
<keyword evidence="2" id="KW-0539">Nucleus</keyword>
<dbReference type="CDD" id="cd15517">
    <property type="entry name" value="PHD_TCF19_like"/>
    <property type="match status" value="1"/>
</dbReference>
<dbReference type="OrthoDB" id="6767642at2759"/>
<accession>A0A9P0PDZ8</accession>
<reference evidence="4" key="1">
    <citation type="submission" date="2022-03" db="EMBL/GenBank/DDBJ databases">
        <authorList>
            <person name="Sayadi A."/>
        </authorList>
    </citation>
    <scope>NUCLEOTIDE SEQUENCE</scope>
</reference>
<comment type="subcellular location">
    <subcellularLocation>
        <location evidence="1 2">Nucleus</location>
    </subcellularLocation>
</comment>
<dbReference type="GO" id="GO:0003677">
    <property type="term" value="F:DNA binding"/>
    <property type="evidence" value="ECO:0007669"/>
    <property type="project" value="UniProtKB-UniRule"/>
</dbReference>
<dbReference type="InterPro" id="IPR009057">
    <property type="entry name" value="Homeodomain-like_sf"/>
</dbReference>
<evidence type="ECO:0000256" key="2">
    <source>
        <dbReference type="PROSITE-ProRule" id="PRU00320"/>
    </source>
</evidence>
<dbReference type="InterPro" id="IPR007889">
    <property type="entry name" value="HTH_Psq"/>
</dbReference>
<dbReference type="SUPFAM" id="SSF46689">
    <property type="entry name" value="Homeodomain-like"/>
    <property type="match status" value="3"/>
</dbReference>
<dbReference type="PROSITE" id="PS50960">
    <property type="entry name" value="HTH_PSQ"/>
    <property type="match status" value="1"/>
</dbReference>
<dbReference type="InterPro" id="IPR011011">
    <property type="entry name" value="Znf_FYVE_PHD"/>
</dbReference>
<dbReference type="SUPFAM" id="SSF57903">
    <property type="entry name" value="FYVE/PHD zinc finger"/>
    <property type="match status" value="1"/>
</dbReference>
<evidence type="ECO:0000313" key="4">
    <source>
        <dbReference type="EMBL" id="CAH1979310.1"/>
    </source>
</evidence>
<feature type="domain" description="HTH psq-type" evidence="3">
    <location>
        <begin position="1"/>
        <end position="47"/>
    </location>
</feature>
<comment type="caution">
    <text evidence="4">The sequence shown here is derived from an EMBL/GenBank/DDBJ whole genome shotgun (WGS) entry which is preliminary data.</text>
</comment>
<evidence type="ECO:0000256" key="1">
    <source>
        <dbReference type="ARBA" id="ARBA00004123"/>
    </source>
</evidence>
<gene>
    <name evidence="4" type="ORF">ACAOBT_LOCUS13384</name>
</gene>
<dbReference type="EMBL" id="CAKOFQ010006877">
    <property type="protein sequence ID" value="CAH1979310.1"/>
    <property type="molecule type" value="Genomic_DNA"/>
</dbReference>
<dbReference type="Proteomes" id="UP001152888">
    <property type="component" value="Unassembled WGS sequence"/>
</dbReference>
<sequence>MKQWTNEDMIKAITNVNNQSMSIKHASKSFKVPRSTLQRFLKNQKANNVNPEDVVLTKLGSKPVLGIDIERESTMPCTKPKVLSRNVMRQWTNEDMIKAITNVNNQSMSIKHASKSFKVPRSTLQRFLKNQKANNVNPEDVVLTKLGRKPVLGIDIERESTMPCTKPKVLSRNVMKQWTNEDMIKAITNVNNQSMSIKHASKSFKVPRSILQRFLKNQKANNVNPEDVVLTKLGRKPVLGIDIEQELEAKNEEFLPADKDLDTDEIGQFTPDDNDATCIFCDHRFSEDNTGELWVRCIMCRLWAHEQCSGAEKDDYVCDFCR</sequence>
<organism evidence="4 5">
    <name type="scientific">Acanthoscelides obtectus</name>
    <name type="common">Bean weevil</name>
    <name type="synonym">Bruchus obtectus</name>
    <dbReference type="NCBI Taxonomy" id="200917"/>
    <lineage>
        <taxon>Eukaryota</taxon>
        <taxon>Metazoa</taxon>
        <taxon>Ecdysozoa</taxon>
        <taxon>Arthropoda</taxon>
        <taxon>Hexapoda</taxon>
        <taxon>Insecta</taxon>
        <taxon>Pterygota</taxon>
        <taxon>Neoptera</taxon>
        <taxon>Endopterygota</taxon>
        <taxon>Coleoptera</taxon>
        <taxon>Polyphaga</taxon>
        <taxon>Cucujiformia</taxon>
        <taxon>Chrysomeloidea</taxon>
        <taxon>Chrysomelidae</taxon>
        <taxon>Bruchinae</taxon>
        <taxon>Bruchini</taxon>
        <taxon>Acanthoscelides</taxon>
    </lineage>
</organism>
<name>A0A9P0PDZ8_ACAOB</name>
<evidence type="ECO:0000313" key="5">
    <source>
        <dbReference type="Proteomes" id="UP001152888"/>
    </source>
</evidence>
<protein>
    <recommendedName>
        <fullName evidence="3">HTH psq-type domain-containing protein</fullName>
    </recommendedName>
</protein>